<dbReference type="Proteomes" id="UP001302274">
    <property type="component" value="Unassembled WGS sequence"/>
</dbReference>
<comment type="similarity">
    <text evidence="3 9 11">Belongs to the uracil-DNA glycosylase (UDG) superfamily. UNG family.</text>
</comment>
<dbReference type="NCBIfam" id="NF003592">
    <property type="entry name" value="PRK05254.1-5"/>
    <property type="match status" value="1"/>
</dbReference>
<organism evidence="13 14">
    <name type="scientific">Bacteriovorax antarcticus</name>
    <dbReference type="NCBI Taxonomy" id="3088717"/>
    <lineage>
        <taxon>Bacteria</taxon>
        <taxon>Pseudomonadati</taxon>
        <taxon>Bdellovibrionota</taxon>
        <taxon>Bacteriovoracia</taxon>
        <taxon>Bacteriovoracales</taxon>
        <taxon>Bacteriovoracaceae</taxon>
        <taxon>Bacteriovorax</taxon>
    </lineage>
</organism>
<evidence type="ECO:0000256" key="4">
    <source>
        <dbReference type="ARBA" id="ARBA00012030"/>
    </source>
</evidence>
<dbReference type="EC" id="3.2.2.27" evidence="4 9"/>
<dbReference type="GO" id="GO:0004844">
    <property type="term" value="F:uracil DNA N-glycosylase activity"/>
    <property type="evidence" value="ECO:0007669"/>
    <property type="project" value="UniProtKB-EC"/>
</dbReference>
<proteinExistence type="inferred from homology"/>
<feature type="active site" description="Proton acceptor" evidence="9 10">
    <location>
        <position position="68"/>
    </location>
</feature>
<dbReference type="NCBIfam" id="NF003589">
    <property type="entry name" value="PRK05254.1-2"/>
    <property type="match status" value="1"/>
</dbReference>
<dbReference type="SMART" id="SM00987">
    <property type="entry name" value="UreE_C"/>
    <property type="match status" value="1"/>
</dbReference>
<dbReference type="PANTHER" id="PTHR11264:SF0">
    <property type="entry name" value="URACIL-DNA GLYCOSYLASE"/>
    <property type="match status" value="1"/>
</dbReference>
<name>A0ABU5VUC4_9BACT</name>
<dbReference type="NCBIfam" id="NF003588">
    <property type="entry name" value="PRK05254.1-1"/>
    <property type="match status" value="1"/>
</dbReference>
<protein>
    <recommendedName>
        <fullName evidence="5 9">Uracil-DNA glycosylase</fullName>
        <shortName evidence="9">UDG</shortName>
        <ecNumber evidence="4 9">3.2.2.27</ecNumber>
    </recommendedName>
</protein>
<evidence type="ECO:0000256" key="11">
    <source>
        <dbReference type="RuleBase" id="RU003780"/>
    </source>
</evidence>
<evidence type="ECO:0000256" key="8">
    <source>
        <dbReference type="ARBA" id="ARBA00023204"/>
    </source>
</evidence>
<evidence type="ECO:0000313" key="14">
    <source>
        <dbReference type="Proteomes" id="UP001302274"/>
    </source>
</evidence>
<dbReference type="PANTHER" id="PTHR11264">
    <property type="entry name" value="URACIL-DNA GLYCOSYLASE"/>
    <property type="match status" value="1"/>
</dbReference>
<comment type="function">
    <text evidence="2 9 11">Excises uracil residues from the DNA which can arise as a result of misincorporation of dUMP residues by DNA polymerase or due to deamination of cytosine.</text>
</comment>
<evidence type="ECO:0000256" key="1">
    <source>
        <dbReference type="ARBA" id="ARBA00001400"/>
    </source>
</evidence>
<evidence type="ECO:0000313" key="13">
    <source>
        <dbReference type="EMBL" id="MEA9356668.1"/>
    </source>
</evidence>
<reference evidence="13 14" key="1">
    <citation type="submission" date="2023-11" db="EMBL/GenBank/DDBJ databases">
        <title>A Novel Polar Bacteriovorax (B. antarcticus) Isolated from the Biocrust in Antarctica.</title>
        <authorList>
            <person name="Mun W."/>
            <person name="Choi S.Y."/>
            <person name="Mitchell R.J."/>
        </authorList>
    </citation>
    <scope>NUCLEOTIDE SEQUENCE [LARGE SCALE GENOMIC DNA]</scope>
    <source>
        <strain evidence="13 14">PP10</strain>
    </source>
</reference>
<dbReference type="NCBIfam" id="TIGR00628">
    <property type="entry name" value="ung"/>
    <property type="match status" value="1"/>
</dbReference>
<dbReference type="PROSITE" id="PS00130">
    <property type="entry name" value="U_DNA_GLYCOSYLASE"/>
    <property type="match status" value="1"/>
</dbReference>
<dbReference type="Gene3D" id="3.40.470.10">
    <property type="entry name" value="Uracil-DNA glycosylase-like domain"/>
    <property type="match status" value="1"/>
</dbReference>
<dbReference type="SUPFAM" id="SSF52141">
    <property type="entry name" value="Uracil-DNA glycosylase-like"/>
    <property type="match status" value="1"/>
</dbReference>
<evidence type="ECO:0000256" key="7">
    <source>
        <dbReference type="ARBA" id="ARBA00022801"/>
    </source>
</evidence>
<dbReference type="InterPro" id="IPR036895">
    <property type="entry name" value="Uracil-DNA_glycosylase-like_sf"/>
</dbReference>
<keyword evidence="7 9" id="KW-0378">Hydrolase</keyword>
<dbReference type="RefSeq" id="WP_323576495.1">
    <property type="nucleotide sequence ID" value="NZ_JAYGJQ010000002.1"/>
</dbReference>
<dbReference type="InterPro" id="IPR018085">
    <property type="entry name" value="Ura-DNA_Glyclase_AS"/>
</dbReference>
<gene>
    <name evidence="9 13" type="primary">ung</name>
    <name evidence="13" type="ORF">SHI21_10650</name>
</gene>
<evidence type="ECO:0000256" key="3">
    <source>
        <dbReference type="ARBA" id="ARBA00008184"/>
    </source>
</evidence>
<dbReference type="NCBIfam" id="NF003591">
    <property type="entry name" value="PRK05254.1-4"/>
    <property type="match status" value="1"/>
</dbReference>
<dbReference type="InterPro" id="IPR002043">
    <property type="entry name" value="UDG_fam1"/>
</dbReference>
<comment type="subcellular location">
    <subcellularLocation>
        <location evidence="9">Cytoplasm</location>
    </subcellularLocation>
</comment>
<comment type="catalytic activity">
    <reaction evidence="1 9 11">
        <text>Hydrolyzes single-stranded DNA or mismatched double-stranded DNA and polynucleotides, releasing free uracil.</text>
        <dbReference type="EC" id="3.2.2.27"/>
    </reaction>
</comment>
<keyword evidence="8 9" id="KW-0234">DNA repair</keyword>
<dbReference type="Pfam" id="PF03167">
    <property type="entry name" value="UDG"/>
    <property type="match status" value="1"/>
</dbReference>
<feature type="domain" description="Uracil-DNA glycosylase-like" evidence="12">
    <location>
        <begin position="53"/>
        <end position="213"/>
    </location>
</feature>
<evidence type="ECO:0000256" key="6">
    <source>
        <dbReference type="ARBA" id="ARBA00022763"/>
    </source>
</evidence>
<evidence type="ECO:0000256" key="10">
    <source>
        <dbReference type="PROSITE-ProRule" id="PRU10072"/>
    </source>
</evidence>
<keyword evidence="6 9" id="KW-0227">DNA damage</keyword>
<dbReference type="InterPro" id="IPR005122">
    <property type="entry name" value="Uracil-DNA_glycosylase-like"/>
</dbReference>
<dbReference type="SMART" id="SM00986">
    <property type="entry name" value="UDG"/>
    <property type="match status" value="1"/>
</dbReference>
<evidence type="ECO:0000256" key="9">
    <source>
        <dbReference type="HAMAP-Rule" id="MF_00148"/>
    </source>
</evidence>
<keyword evidence="14" id="KW-1185">Reference proteome</keyword>
<keyword evidence="13" id="KW-0326">Glycosidase</keyword>
<evidence type="ECO:0000256" key="5">
    <source>
        <dbReference type="ARBA" id="ARBA00018429"/>
    </source>
</evidence>
<sequence>MKLSQYLQDPSWLEVLKDEFKKPYFKDLEQTLSQAYAEETVYPPKEDLFSALNLTPFSKVKVVILGQDPYHGPNQANGLSFSVKKGIRIPPSLVNIFKELHDDLGITPPKDGDLEAWARQGVLLLNNQLTVLAGQPMSHKDIGWNEFTDKIIELINEKKENVVFILWGSPAQKKAKAVDTRRHHVIKSVHPSPLSSYRGFFGSKPFSQTNKFLESKSIKPINWKLD</sequence>
<comment type="caution">
    <text evidence="13">The sequence shown here is derived from an EMBL/GenBank/DDBJ whole genome shotgun (WGS) entry which is preliminary data.</text>
</comment>
<dbReference type="CDD" id="cd10027">
    <property type="entry name" value="UDG-F1-like"/>
    <property type="match status" value="1"/>
</dbReference>
<dbReference type="HAMAP" id="MF_00148">
    <property type="entry name" value="UDG"/>
    <property type="match status" value="1"/>
</dbReference>
<keyword evidence="9" id="KW-0963">Cytoplasm</keyword>
<evidence type="ECO:0000256" key="2">
    <source>
        <dbReference type="ARBA" id="ARBA00002631"/>
    </source>
</evidence>
<accession>A0ABU5VUC4</accession>
<evidence type="ECO:0000259" key="12">
    <source>
        <dbReference type="SMART" id="SM00986"/>
    </source>
</evidence>
<dbReference type="EMBL" id="JAYGJQ010000002">
    <property type="protein sequence ID" value="MEA9356668.1"/>
    <property type="molecule type" value="Genomic_DNA"/>
</dbReference>